<dbReference type="SUPFAM" id="SSF52540">
    <property type="entry name" value="P-loop containing nucleoside triphosphate hydrolases"/>
    <property type="match status" value="1"/>
</dbReference>
<evidence type="ECO:0000313" key="2">
    <source>
        <dbReference type="EMBL" id="EQC40596.1"/>
    </source>
</evidence>
<dbReference type="InterPro" id="IPR004179">
    <property type="entry name" value="Sec63-dom"/>
</dbReference>
<dbReference type="Pfam" id="PF02889">
    <property type="entry name" value="Sec63"/>
    <property type="match status" value="1"/>
</dbReference>
<dbReference type="SMART" id="SM00973">
    <property type="entry name" value="Sec63"/>
    <property type="match status" value="1"/>
</dbReference>
<dbReference type="GO" id="GO:0016787">
    <property type="term" value="F:hydrolase activity"/>
    <property type="evidence" value="ECO:0007669"/>
    <property type="project" value="UniProtKB-KW"/>
</dbReference>
<reference evidence="2 3" key="1">
    <citation type="submission" date="2012-04" db="EMBL/GenBank/DDBJ databases">
        <title>The Genome Sequence of Saprolegnia declina VS20.</title>
        <authorList>
            <consortium name="The Broad Institute Genome Sequencing Platform"/>
            <person name="Russ C."/>
            <person name="Nusbaum C."/>
            <person name="Tyler B."/>
            <person name="van West P."/>
            <person name="Dieguez-Uribeondo J."/>
            <person name="de Bruijn I."/>
            <person name="Tripathy S."/>
            <person name="Jiang R."/>
            <person name="Young S.K."/>
            <person name="Zeng Q."/>
            <person name="Gargeya S."/>
            <person name="Fitzgerald M."/>
            <person name="Haas B."/>
            <person name="Abouelleil A."/>
            <person name="Alvarado L."/>
            <person name="Arachchi H.M."/>
            <person name="Berlin A."/>
            <person name="Chapman S.B."/>
            <person name="Goldberg J."/>
            <person name="Griggs A."/>
            <person name="Gujja S."/>
            <person name="Hansen M."/>
            <person name="Howarth C."/>
            <person name="Imamovic A."/>
            <person name="Larimer J."/>
            <person name="McCowen C."/>
            <person name="Montmayeur A."/>
            <person name="Murphy C."/>
            <person name="Neiman D."/>
            <person name="Pearson M."/>
            <person name="Priest M."/>
            <person name="Roberts A."/>
            <person name="Saif S."/>
            <person name="Shea T."/>
            <person name="Sisk P."/>
            <person name="Sykes S."/>
            <person name="Wortman J."/>
            <person name="Nusbaum C."/>
            <person name="Birren B."/>
        </authorList>
    </citation>
    <scope>NUCLEOTIDE SEQUENCE [LARGE SCALE GENOMIC DNA]</scope>
    <source>
        <strain evidence="2 3">VS20</strain>
    </source>
</reference>
<name>T0R0X2_SAPDV</name>
<dbReference type="InterPro" id="IPR052247">
    <property type="entry name" value="Meiotic_Crossover_Helicase"/>
</dbReference>
<protein>
    <recommendedName>
        <fullName evidence="1">SEC63 domain-containing protein</fullName>
    </recommendedName>
</protein>
<dbReference type="PANTHER" id="PTHR47835:SF3">
    <property type="entry name" value="HELICASE FOR MEIOSIS 1"/>
    <property type="match status" value="1"/>
</dbReference>
<dbReference type="AlphaFoldDB" id="T0R0X2"/>
<dbReference type="Gene3D" id="3.40.50.300">
    <property type="entry name" value="P-loop containing nucleotide triphosphate hydrolases"/>
    <property type="match status" value="3"/>
</dbReference>
<dbReference type="SUPFAM" id="SSF158702">
    <property type="entry name" value="Sec63 N-terminal domain-like"/>
    <property type="match status" value="1"/>
</dbReference>
<dbReference type="InParanoid" id="T0R0X2"/>
<dbReference type="InterPro" id="IPR036388">
    <property type="entry name" value="WH-like_DNA-bd_sf"/>
</dbReference>
<dbReference type="OrthoDB" id="79052at2759"/>
<dbReference type="EMBL" id="JH767136">
    <property type="protein sequence ID" value="EQC40596.1"/>
    <property type="molecule type" value="Genomic_DNA"/>
</dbReference>
<dbReference type="Gene3D" id="1.10.10.10">
    <property type="entry name" value="Winged helix-like DNA-binding domain superfamily/Winged helix DNA-binding domain"/>
    <property type="match status" value="1"/>
</dbReference>
<dbReference type="RefSeq" id="XP_008606295.1">
    <property type="nucleotide sequence ID" value="XM_008608073.1"/>
</dbReference>
<dbReference type="GO" id="GO:0051321">
    <property type="term" value="P:meiotic cell cycle"/>
    <property type="evidence" value="ECO:0007669"/>
    <property type="project" value="UniProtKB-KW"/>
</dbReference>
<accession>T0R0X2</accession>
<dbReference type="GO" id="GO:0043138">
    <property type="term" value="F:3'-5' DNA helicase activity"/>
    <property type="evidence" value="ECO:0007669"/>
    <property type="project" value="UniProtKB-EC"/>
</dbReference>
<organism evidence="2 3">
    <name type="scientific">Saprolegnia diclina (strain VS20)</name>
    <dbReference type="NCBI Taxonomy" id="1156394"/>
    <lineage>
        <taxon>Eukaryota</taxon>
        <taxon>Sar</taxon>
        <taxon>Stramenopiles</taxon>
        <taxon>Oomycota</taxon>
        <taxon>Saprolegniomycetes</taxon>
        <taxon>Saprolegniales</taxon>
        <taxon>Saprolegniaceae</taxon>
        <taxon>Saprolegnia</taxon>
    </lineage>
</organism>
<keyword evidence="3" id="KW-1185">Reference proteome</keyword>
<dbReference type="PANTHER" id="PTHR47835">
    <property type="entry name" value="HFM1, ATP DEPENDENT DNA HELICASE HOMOLOG"/>
    <property type="match status" value="1"/>
</dbReference>
<dbReference type="GeneID" id="19943210"/>
<sequence>MVDEIHNVADASRGATLEALVTRMLHASSLCQLHGNKQSAPISSLRIIALSATCPNVLDFGVWLRCPRNMIFEFGAYYRPVPLKTHVVGINCYGKPFMLDKYMDDQVPRLVKQYSNGRPSLIFCSSRKSACALATKLASENTTIMRPSIKQPAHLVIIKSTQMYQGGTSGYQEYTQASIVQMLGRAGRPRFDTSGTAVIMTTSQKQHYYEAMLKHPDTSPLESSLLPVLADVLNCEIALETVSDASQAIEWTTRSFMHTRSQSPLPSASQKPHPCSKIVTMQAIAHLANSGRLAYEDDLFAFSCTEVGHIQSLQCLKHDSMSAIISAFDEPVSTTKLLDLVASEARVPLRRGEKTLLTRMNDTRLRFRLIGANGKPAIQDDVMKTNLLLQACLGHIDVGDDVLVMETQASLETAERVAHAALDYAFARSAGRESLTCYLLWRSLRLRLWEDASGCLGLQQLDVVSASDAKRLDICGVHNLRQLQQASVGSVQNFLGCSTEHAINIYEAAAAISSFRLRLAFHVGNAVGGGPAGSLEVVVEPEPSGRAVHNLTQKRDAYDLFVLCESTLLLLEPSIGAPTSFVVHLTDETKTATLSAHLLHASLIGMDVNVEWRHAKTVVKKKVYQSTIPQNFLRDSVMAKPAIRCEPTSPPRAQEPASAPLDLSRFKFSATAPTQHPTPKVSPSAAKTSVPIVHVIPPEPTNRRGKKRRFQAYDHSELSALELEFINDIY</sequence>
<dbReference type="STRING" id="1156394.T0R0X2"/>
<dbReference type="Gene3D" id="1.10.3380.10">
    <property type="entry name" value="Sec63 N-terminal domain-like domain"/>
    <property type="match status" value="1"/>
</dbReference>
<dbReference type="VEuPathDB" id="FungiDB:SDRG_02483"/>
<evidence type="ECO:0000313" key="3">
    <source>
        <dbReference type="Proteomes" id="UP000030762"/>
    </source>
</evidence>
<dbReference type="InterPro" id="IPR027417">
    <property type="entry name" value="P-loop_NTPase"/>
</dbReference>
<dbReference type="eggNOG" id="KOG0952">
    <property type="taxonomic scope" value="Eukaryota"/>
</dbReference>
<gene>
    <name evidence="2" type="ORF">SDRG_02483</name>
</gene>
<proteinExistence type="predicted"/>
<feature type="domain" description="SEC63" evidence="1">
    <location>
        <begin position="304"/>
        <end position="614"/>
    </location>
</feature>
<evidence type="ECO:0000259" key="1">
    <source>
        <dbReference type="SMART" id="SM00973"/>
    </source>
</evidence>
<dbReference type="Proteomes" id="UP000030762">
    <property type="component" value="Unassembled WGS sequence"/>
</dbReference>